<sequence>MAIQSWAGCVVPEDLLYDLDYDVWVKVVGETVSLGMTDVAQSRCGRLVQVSWKAPGKKVTRGKALSAIESAKWVGPFVSPVSGEILENNKIAFDSDVAISNRDPYGSGWFYRIVLSNPEELDLLVDGKEAMERYKKLIDETGLRCFRCEE</sequence>
<dbReference type="PANTHER" id="PTHR11715:SF3">
    <property type="entry name" value="GLYCINE CLEAVAGE SYSTEM H PROTEIN-RELATED"/>
    <property type="match status" value="1"/>
</dbReference>
<dbReference type="PANTHER" id="PTHR11715">
    <property type="entry name" value="GLYCINE CLEAVAGE SYSTEM H PROTEIN"/>
    <property type="match status" value="1"/>
</dbReference>
<evidence type="ECO:0000256" key="1">
    <source>
        <dbReference type="ARBA" id="ARBA00022823"/>
    </source>
</evidence>
<reference evidence="3" key="1">
    <citation type="submission" date="2016-11" db="EMBL/GenBank/DDBJ databases">
        <authorList>
            <person name="Varghese N."/>
            <person name="Submissions S."/>
        </authorList>
    </citation>
    <scope>NUCLEOTIDE SEQUENCE [LARGE SCALE GENOMIC DNA]</scope>
    <source>
        <strain evidence="3">DSM 19514</strain>
    </source>
</reference>
<dbReference type="InterPro" id="IPR003016">
    <property type="entry name" value="2-oxoA_DH_lipoyl-BS"/>
</dbReference>
<dbReference type="OrthoDB" id="4772952at2"/>
<dbReference type="EMBL" id="FQUL01000028">
    <property type="protein sequence ID" value="SHE83737.1"/>
    <property type="molecule type" value="Genomic_DNA"/>
</dbReference>
<dbReference type="InterPro" id="IPR002930">
    <property type="entry name" value="GCV_H"/>
</dbReference>
<gene>
    <name evidence="2" type="ORF">SAMN02745225_01759</name>
</gene>
<dbReference type="AlphaFoldDB" id="A0A1M4WRF7"/>
<evidence type="ECO:0000313" key="2">
    <source>
        <dbReference type="EMBL" id="SHE83737.1"/>
    </source>
</evidence>
<dbReference type="Pfam" id="PF01597">
    <property type="entry name" value="GCV_H"/>
    <property type="match status" value="1"/>
</dbReference>
<dbReference type="Gene3D" id="2.40.50.100">
    <property type="match status" value="1"/>
</dbReference>
<dbReference type="RefSeq" id="WP_072791447.1">
    <property type="nucleotide sequence ID" value="NZ_FQUL01000028.1"/>
</dbReference>
<accession>A0A1M4WRF7</accession>
<dbReference type="GO" id="GO:0009249">
    <property type="term" value="P:protein lipoylation"/>
    <property type="evidence" value="ECO:0007669"/>
    <property type="project" value="TreeGrafter"/>
</dbReference>
<protein>
    <submittedName>
        <fullName evidence="2">Glycine cleavage system H protein</fullName>
    </submittedName>
</protein>
<organism evidence="2 3">
    <name type="scientific">Ferrithrix thermotolerans DSM 19514</name>
    <dbReference type="NCBI Taxonomy" id="1121881"/>
    <lineage>
        <taxon>Bacteria</taxon>
        <taxon>Bacillati</taxon>
        <taxon>Actinomycetota</taxon>
        <taxon>Acidimicrobiia</taxon>
        <taxon>Acidimicrobiales</taxon>
        <taxon>Acidimicrobiaceae</taxon>
        <taxon>Ferrithrix</taxon>
    </lineage>
</organism>
<keyword evidence="3" id="KW-1185">Reference proteome</keyword>
<proteinExistence type="predicted"/>
<keyword evidence="1" id="KW-0450">Lipoyl</keyword>
<dbReference type="SUPFAM" id="SSF51230">
    <property type="entry name" value="Single hybrid motif"/>
    <property type="match status" value="1"/>
</dbReference>
<dbReference type="GO" id="GO:0019464">
    <property type="term" value="P:glycine decarboxylation via glycine cleavage system"/>
    <property type="evidence" value="ECO:0007669"/>
    <property type="project" value="InterPro"/>
</dbReference>
<evidence type="ECO:0000313" key="3">
    <source>
        <dbReference type="Proteomes" id="UP000184295"/>
    </source>
</evidence>
<dbReference type="Proteomes" id="UP000184295">
    <property type="component" value="Unassembled WGS sequence"/>
</dbReference>
<dbReference type="GO" id="GO:0005737">
    <property type="term" value="C:cytoplasm"/>
    <property type="evidence" value="ECO:0007669"/>
    <property type="project" value="TreeGrafter"/>
</dbReference>
<dbReference type="CDD" id="cd06848">
    <property type="entry name" value="GCS_H"/>
    <property type="match status" value="1"/>
</dbReference>
<dbReference type="InterPro" id="IPR033753">
    <property type="entry name" value="GCV_H/Fam206"/>
</dbReference>
<dbReference type="GO" id="GO:0005960">
    <property type="term" value="C:glycine cleavage complex"/>
    <property type="evidence" value="ECO:0007669"/>
    <property type="project" value="InterPro"/>
</dbReference>
<dbReference type="PROSITE" id="PS00189">
    <property type="entry name" value="LIPOYL"/>
    <property type="match status" value="1"/>
</dbReference>
<dbReference type="InterPro" id="IPR011053">
    <property type="entry name" value="Single_hybrid_motif"/>
</dbReference>
<dbReference type="STRING" id="1121881.SAMN02745225_01759"/>
<name>A0A1M4WRF7_9ACTN</name>